<protein>
    <recommendedName>
        <fullName evidence="3">RRM domain-containing protein</fullName>
    </recommendedName>
</protein>
<dbReference type="GO" id="GO:0003723">
    <property type="term" value="F:RNA binding"/>
    <property type="evidence" value="ECO:0007669"/>
    <property type="project" value="UniProtKB-UniRule"/>
</dbReference>
<evidence type="ECO:0000256" key="2">
    <source>
        <dbReference type="SAM" id="MobiDB-lite"/>
    </source>
</evidence>
<reference evidence="5" key="3">
    <citation type="submission" date="2015-06" db="UniProtKB">
        <authorList>
            <consortium name="EnsemblProtists"/>
        </authorList>
    </citation>
    <scope>IDENTIFICATION</scope>
</reference>
<dbReference type="CDD" id="cd00590">
    <property type="entry name" value="RRM_SF"/>
    <property type="match status" value="1"/>
</dbReference>
<organism evidence="4">
    <name type="scientific">Guillardia theta (strain CCMP2712)</name>
    <name type="common">Cryptophyte</name>
    <dbReference type="NCBI Taxonomy" id="905079"/>
    <lineage>
        <taxon>Eukaryota</taxon>
        <taxon>Cryptophyceae</taxon>
        <taxon>Pyrenomonadales</taxon>
        <taxon>Geminigeraceae</taxon>
        <taxon>Guillardia</taxon>
    </lineage>
</organism>
<keyword evidence="6" id="KW-1185">Reference proteome</keyword>
<evidence type="ECO:0000256" key="1">
    <source>
        <dbReference type="PROSITE-ProRule" id="PRU00176"/>
    </source>
</evidence>
<proteinExistence type="predicted"/>
<dbReference type="Gene3D" id="3.30.70.330">
    <property type="match status" value="1"/>
</dbReference>
<evidence type="ECO:0000313" key="4">
    <source>
        <dbReference type="EMBL" id="EKX32526.1"/>
    </source>
</evidence>
<reference evidence="6" key="2">
    <citation type="submission" date="2012-11" db="EMBL/GenBank/DDBJ databases">
        <authorList>
            <person name="Kuo A."/>
            <person name="Curtis B.A."/>
            <person name="Tanifuji G."/>
            <person name="Burki F."/>
            <person name="Gruber A."/>
            <person name="Irimia M."/>
            <person name="Maruyama S."/>
            <person name="Arias M.C."/>
            <person name="Ball S.G."/>
            <person name="Gile G.H."/>
            <person name="Hirakawa Y."/>
            <person name="Hopkins J.F."/>
            <person name="Rensing S.A."/>
            <person name="Schmutz J."/>
            <person name="Symeonidi A."/>
            <person name="Elias M."/>
            <person name="Eveleigh R.J."/>
            <person name="Herman E.K."/>
            <person name="Klute M.J."/>
            <person name="Nakayama T."/>
            <person name="Obornik M."/>
            <person name="Reyes-Prieto A."/>
            <person name="Armbrust E.V."/>
            <person name="Aves S.J."/>
            <person name="Beiko R.G."/>
            <person name="Coutinho P."/>
            <person name="Dacks J.B."/>
            <person name="Durnford D.G."/>
            <person name="Fast N.M."/>
            <person name="Green B.R."/>
            <person name="Grisdale C."/>
            <person name="Hempe F."/>
            <person name="Henrissat B."/>
            <person name="Hoppner M.P."/>
            <person name="Ishida K.-I."/>
            <person name="Kim E."/>
            <person name="Koreny L."/>
            <person name="Kroth P.G."/>
            <person name="Liu Y."/>
            <person name="Malik S.-B."/>
            <person name="Maier U.G."/>
            <person name="McRose D."/>
            <person name="Mock T."/>
            <person name="Neilson J.A."/>
            <person name="Onodera N.T."/>
            <person name="Poole A.M."/>
            <person name="Pritham E.J."/>
            <person name="Richards T.A."/>
            <person name="Rocap G."/>
            <person name="Roy S.W."/>
            <person name="Sarai C."/>
            <person name="Schaack S."/>
            <person name="Shirato S."/>
            <person name="Slamovits C.H."/>
            <person name="Spencer D.F."/>
            <person name="Suzuki S."/>
            <person name="Worden A.Z."/>
            <person name="Zauner S."/>
            <person name="Barry K."/>
            <person name="Bell C."/>
            <person name="Bharti A.K."/>
            <person name="Crow J.A."/>
            <person name="Grimwood J."/>
            <person name="Kramer R."/>
            <person name="Lindquist E."/>
            <person name="Lucas S."/>
            <person name="Salamov A."/>
            <person name="McFadden G.I."/>
            <person name="Lane C.E."/>
            <person name="Keeling P.J."/>
            <person name="Gray M.W."/>
            <person name="Grigoriev I.V."/>
            <person name="Archibald J.M."/>
        </authorList>
    </citation>
    <scope>NUCLEOTIDE SEQUENCE</scope>
    <source>
        <strain evidence="6">CCMP2712</strain>
    </source>
</reference>
<name>L1I8C6_GUITC</name>
<evidence type="ECO:0000313" key="5">
    <source>
        <dbReference type="EnsemblProtists" id="EKX32526"/>
    </source>
</evidence>
<evidence type="ECO:0000313" key="6">
    <source>
        <dbReference type="Proteomes" id="UP000011087"/>
    </source>
</evidence>
<dbReference type="InterPro" id="IPR000504">
    <property type="entry name" value="RRM_dom"/>
</dbReference>
<dbReference type="KEGG" id="gtt:GUITHDRAFT_121277"/>
<dbReference type="SUPFAM" id="SSF54928">
    <property type="entry name" value="RNA-binding domain, RBD"/>
    <property type="match status" value="1"/>
</dbReference>
<evidence type="ECO:0000259" key="3">
    <source>
        <dbReference type="PROSITE" id="PS50102"/>
    </source>
</evidence>
<dbReference type="InterPro" id="IPR012677">
    <property type="entry name" value="Nucleotide-bd_a/b_plait_sf"/>
</dbReference>
<feature type="non-terminal residue" evidence="4">
    <location>
        <position position="1"/>
    </location>
</feature>
<dbReference type="InterPro" id="IPR035979">
    <property type="entry name" value="RBD_domain_sf"/>
</dbReference>
<feature type="compositionally biased region" description="Basic and acidic residues" evidence="2">
    <location>
        <begin position="254"/>
        <end position="277"/>
    </location>
</feature>
<reference evidence="4 6" key="1">
    <citation type="journal article" date="2012" name="Nature">
        <title>Algal genomes reveal evolutionary mosaicism and the fate of nucleomorphs.</title>
        <authorList>
            <consortium name="DOE Joint Genome Institute"/>
            <person name="Curtis B.A."/>
            <person name="Tanifuji G."/>
            <person name="Burki F."/>
            <person name="Gruber A."/>
            <person name="Irimia M."/>
            <person name="Maruyama S."/>
            <person name="Arias M.C."/>
            <person name="Ball S.G."/>
            <person name="Gile G.H."/>
            <person name="Hirakawa Y."/>
            <person name="Hopkins J.F."/>
            <person name="Kuo A."/>
            <person name="Rensing S.A."/>
            <person name="Schmutz J."/>
            <person name="Symeonidi A."/>
            <person name="Elias M."/>
            <person name="Eveleigh R.J."/>
            <person name="Herman E.K."/>
            <person name="Klute M.J."/>
            <person name="Nakayama T."/>
            <person name="Obornik M."/>
            <person name="Reyes-Prieto A."/>
            <person name="Armbrust E.V."/>
            <person name="Aves S.J."/>
            <person name="Beiko R.G."/>
            <person name="Coutinho P."/>
            <person name="Dacks J.B."/>
            <person name="Durnford D.G."/>
            <person name="Fast N.M."/>
            <person name="Green B.R."/>
            <person name="Grisdale C.J."/>
            <person name="Hempel F."/>
            <person name="Henrissat B."/>
            <person name="Hoppner M.P."/>
            <person name="Ishida K."/>
            <person name="Kim E."/>
            <person name="Koreny L."/>
            <person name="Kroth P.G."/>
            <person name="Liu Y."/>
            <person name="Malik S.B."/>
            <person name="Maier U.G."/>
            <person name="McRose D."/>
            <person name="Mock T."/>
            <person name="Neilson J.A."/>
            <person name="Onodera N.T."/>
            <person name="Poole A.M."/>
            <person name="Pritham E.J."/>
            <person name="Richards T.A."/>
            <person name="Rocap G."/>
            <person name="Roy S.W."/>
            <person name="Sarai C."/>
            <person name="Schaack S."/>
            <person name="Shirato S."/>
            <person name="Slamovits C.H."/>
            <person name="Spencer D.F."/>
            <person name="Suzuki S."/>
            <person name="Worden A.Z."/>
            <person name="Zauner S."/>
            <person name="Barry K."/>
            <person name="Bell C."/>
            <person name="Bharti A.K."/>
            <person name="Crow J.A."/>
            <person name="Grimwood J."/>
            <person name="Kramer R."/>
            <person name="Lindquist E."/>
            <person name="Lucas S."/>
            <person name="Salamov A."/>
            <person name="McFadden G.I."/>
            <person name="Lane C.E."/>
            <person name="Keeling P.J."/>
            <person name="Gray M.W."/>
            <person name="Grigoriev I.V."/>
            <person name="Archibald J.M."/>
        </authorList>
    </citation>
    <scope>NUCLEOTIDE SEQUENCE</scope>
    <source>
        <strain evidence="4 6">CCMP2712</strain>
    </source>
</reference>
<feature type="domain" description="RRM" evidence="3">
    <location>
        <begin position="6"/>
        <end position="84"/>
    </location>
</feature>
<feature type="compositionally biased region" description="Low complexity" evidence="2">
    <location>
        <begin position="299"/>
        <end position="308"/>
    </location>
</feature>
<dbReference type="Proteomes" id="UP000011087">
    <property type="component" value="Unassembled WGS sequence"/>
</dbReference>
<feature type="region of interest" description="Disordered" evidence="2">
    <location>
        <begin position="182"/>
        <end position="325"/>
    </location>
</feature>
<dbReference type="EMBL" id="JH993184">
    <property type="protein sequence ID" value="EKX32526.1"/>
    <property type="molecule type" value="Genomic_DNA"/>
</dbReference>
<dbReference type="PaxDb" id="55529-EKX32526"/>
<dbReference type="GeneID" id="17289276"/>
<dbReference type="AlphaFoldDB" id="L1I8C6"/>
<gene>
    <name evidence="4" type="ORF">GUITHDRAFT_121277</name>
</gene>
<dbReference type="SMART" id="SM00360">
    <property type="entry name" value="RRM"/>
    <property type="match status" value="1"/>
</dbReference>
<feature type="compositionally biased region" description="Low complexity" evidence="2">
    <location>
        <begin position="209"/>
        <end position="219"/>
    </location>
</feature>
<dbReference type="HOGENOM" id="CLU_856847_0_0_1"/>
<dbReference type="PROSITE" id="PS50102">
    <property type="entry name" value="RRM"/>
    <property type="match status" value="1"/>
</dbReference>
<dbReference type="Pfam" id="PF00076">
    <property type="entry name" value="RRM_1"/>
    <property type="match status" value="1"/>
</dbReference>
<sequence>MSNIKFSFSMRGIAPGVSEEELQSFFSQFGSVVSVKQVPLKPGMTTGAAYVNFSSGEASDILALNNTSPPFNQGMSISIRQQANFLARAVAAVKEIQFSVSVRGVHWTVGQEPLSREFSQHAKIHSIKMADALMHHRLATRAAYINFAEGTRKLEQDASVARAAAAKPITAKMQMMAPPAPEILLSKKRKEELTATSLSDEEEEEEGNSVSAPSSSTPSRVLTTEEQKFLQMQAESAEETQKKEVKVLSLQTKGAEKKNHVEREEKKKQRSIEEEKPVVVPPEALRGGLLSSSMRRALQQQQQQQQQQDGPPKFAGGLISGSKRK</sequence>
<dbReference type="EnsemblProtists" id="EKX32526">
    <property type="protein sequence ID" value="EKX32526"/>
    <property type="gene ID" value="GUITHDRAFT_121277"/>
</dbReference>
<dbReference type="RefSeq" id="XP_005819506.1">
    <property type="nucleotide sequence ID" value="XM_005819449.1"/>
</dbReference>
<accession>L1I8C6</accession>
<keyword evidence="1" id="KW-0694">RNA-binding</keyword>